<reference evidence="1 2" key="1">
    <citation type="submission" date="2022-04" db="EMBL/GenBank/DDBJ databases">
        <authorList>
            <person name="Huq M.A."/>
        </authorList>
    </citation>
    <scope>NUCLEOTIDE SEQUENCE [LARGE SCALE GENOMIC DNA]</scope>
    <source>
        <strain evidence="1 2">MAH-33</strain>
    </source>
</reference>
<evidence type="ECO:0000313" key="2">
    <source>
        <dbReference type="Proteomes" id="UP001203512"/>
    </source>
</evidence>
<dbReference type="EMBL" id="JALKHS010000021">
    <property type="protein sequence ID" value="MCK0533425.1"/>
    <property type="molecule type" value="Genomic_DNA"/>
</dbReference>
<organism evidence="1 2">
    <name type="scientific">Sphingobium agri</name>
    <dbReference type="NCBI Taxonomy" id="2933566"/>
    <lineage>
        <taxon>Bacteria</taxon>
        <taxon>Pseudomonadati</taxon>
        <taxon>Pseudomonadota</taxon>
        <taxon>Alphaproteobacteria</taxon>
        <taxon>Sphingomonadales</taxon>
        <taxon>Sphingomonadaceae</taxon>
        <taxon>Sphingobium</taxon>
    </lineage>
</organism>
<proteinExistence type="predicted"/>
<evidence type="ECO:0000313" key="1">
    <source>
        <dbReference type="EMBL" id="MCK0533425.1"/>
    </source>
</evidence>
<keyword evidence="2" id="KW-1185">Reference proteome</keyword>
<protein>
    <submittedName>
        <fullName evidence="1">Uncharacterized protein</fullName>
    </submittedName>
</protein>
<comment type="caution">
    <text evidence="1">The sequence shown here is derived from an EMBL/GenBank/DDBJ whole genome shotgun (WGS) entry which is preliminary data.</text>
</comment>
<gene>
    <name evidence="1" type="ORF">MU848_17685</name>
</gene>
<dbReference type="Proteomes" id="UP001203512">
    <property type="component" value="Unassembled WGS sequence"/>
</dbReference>
<accession>A0ABT0E233</accession>
<sequence length="149" mass="16294">MLQCENQFPYPGSVALFLGLRWRVLSHAADGTAHIAREGVAASLSRRADIDALVDPKIADENAKLAFTDASEAGERIGLYIARHLRTANEVGLQTLARDLTAAAHEGRIPAPRDNVQISQLLRRLGWRKAGHTGEGYDRTPLYVRGAIQ</sequence>
<dbReference type="RefSeq" id="WP_247234609.1">
    <property type="nucleotide sequence ID" value="NZ_JALKHS010000021.1"/>
</dbReference>
<name>A0ABT0E233_9SPHN</name>